<comment type="similarity">
    <text evidence="1">Belongs to the membrane fusion protein (MFP) (TC 8.A.1) family.</text>
</comment>
<gene>
    <name evidence="10" type="primary">czcB</name>
    <name evidence="10" type="ordered locus">PHZ_p0222</name>
</gene>
<dbReference type="InterPro" id="IPR058649">
    <property type="entry name" value="CzcB_C"/>
</dbReference>
<evidence type="ECO:0000313" key="11">
    <source>
        <dbReference type="Proteomes" id="UP000001868"/>
    </source>
</evidence>
<dbReference type="InterPro" id="IPR058790">
    <property type="entry name" value="BSH_CusB"/>
</dbReference>
<dbReference type="InterPro" id="IPR051909">
    <property type="entry name" value="MFP_Cation_Efflux"/>
</dbReference>
<dbReference type="eggNOG" id="COG5569">
    <property type="taxonomic scope" value="Bacteria"/>
</dbReference>
<dbReference type="RefSeq" id="WP_012520464.1">
    <property type="nucleotide sequence ID" value="NC_011143.1"/>
</dbReference>
<dbReference type="Pfam" id="PF25919">
    <property type="entry name" value="BSH_CusB"/>
    <property type="match status" value="1"/>
</dbReference>
<dbReference type="Gene3D" id="2.40.420.20">
    <property type="match status" value="1"/>
</dbReference>
<dbReference type="InterPro" id="IPR058791">
    <property type="entry name" value="3HB_CusB"/>
</dbReference>
<feature type="domain" description="CusB-like barrel-sandwich hybrid" evidence="7">
    <location>
        <begin position="130"/>
        <end position="246"/>
    </location>
</feature>
<evidence type="ECO:0000259" key="5">
    <source>
        <dbReference type="Pfam" id="PF19335"/>
    </source>
</evidence>
<dbReference type="NCBIfam" id="TIGR01730">
    <property type="entry name" value="RND_mfp"/>
    <property type="match status" value="1"/>
</dbReference>
<dbReference type="GO" id="GO:0060003">
    <property type="term" value="P:copper ion export"/>
    <property type="evidence" value="ECO:0007669"/>
    <property type="project" value="TreeGrafter"/>
</dbReference>
<evidence type="ECO:0000259" key="6">
    <source>
        <dbReference type="Pfam" id="PF25869"/>
    </source>
</evidence>
<dbReference type="FunFam" id="2.40.420.20:FF:000003">
    <property type="entry name" value="Cation efflux system protein cusB"/>
    <property type="match status" value="1"/>
</dbReference>
<dbReference type="GO" id="GO:0046914">
    <property type="term" value="F:transition metal ion binding"/>
    <property type="evidence" value="ECO:0007669"/>
    <property type="project" value="TreeGrafter"/>
</dbReference>
<dbReference type="PANTHER" id="PTHR30097:SF15">
    <property type="entry name" value="CATION EFFLUX SYSTEM PROTEIN CUSB"/>
    <property type="match status" value="1"/>
</dbReference>
<dbReference type="Pfam" id="PF25975">
    <property type="entry name" value="CzcB_C"/>
    <property type="match status" value="1"/>
</dbReference>
<dbReference type="InterPro" id="IPR021647">
    <property type="entry name" value="CusF_Ec"/>
</dbReference>
<dbReference type="InterPro" id="IPR042230">
    <property type="entry name" value="CusF_sf"/>
</dbReference>
<dbReference type="PANTHER" id="PTHR30097">
    <property type="entry name" value="CATION EFFLUX SYSTEM PROTEIN CUSB"/>
    <property type="match status" value="1"/>
</dbReference>
<dbReference type="Pfam" id="PF11604">
    <property type="entry name" value="CusF_Ec"/>
    <property type="match status" value="1"/>
</dbReference>
<feature type="domain" description="CzcB-like C-terminal circularly permuted SH3-like" evidence="9">
    <location>
        <begin position="333"/>
        <end position="392"/>
    </location>
</feature>
<organism evidence="10 11">
    <name type="scientific">Phenylobacterium zucineum (strain HLK1)</name>
    <dbReference type="NCBI Taxonomy" id="450851"/>
    <lineage>
        <taxon>Bacteria</taxon>
        <taxon>Pseudomonadati</taxon>
        <taxon>Pseudomonadota</taxon>
        <taxon>Alphaproteobacteria</taxon>
        <taxon>Caulobacterales</taxon>
        <taxon>Caulobacteraceae</taxon>
        <taxon>Phenylobacterium</taxon>
    </lineage>
</organism>
<dbReference type="HOGENOM" id="CLU_018816_13_1_5"/>
<dbReference type="Gene3D" id="2.40.50.100">
    <property type="match status" value="1"/>
</dbReference>
<dbReference type="Pfam" id="PF19335">
    <property type="entry name" value="HMBD"/>
    <property type="match status" value="1"/>
</dbReference>
<keyword evidence="2" id="KW-0813">Transport</keyword>
<dbReference type="GO" id="GO:0015679">
    <property type="term" value="P:plasma membrane copper ion transport"/>
    <property type="evidence" value="ECO:0007669"/>
    <property type="project" value="TreeGrafter"/>
</dbReference>
<evidence type="ECO:0000256" key="4">
    <source>
        <dbReference type="ARBA" id="ARBA00023065"/>
    </source>
</evidence>
<evidence type="ECO:0000259" key="7">
    <source>
        <dbReference type="Pfam" id="PF25919"/>
    </source>
</evidence>
<protein>
    <submittedName>
        <fullName evidence="10">Heavy metal RND efflux membrane fusion protein</fullName>
    </submittedName>
</protein>
<accession>B4RIJ0</accession>
<name>B4RIJ0_PHEZH</name>
<dbReference type="OrthoDB" id="9806939at2"/>
<dbReference type="InterPro" id="IPR006143">
    <property type="entry name" value="RND_pump_MFP"/>
</dbReference>
<feature type="domain" description="CusB-like beta-barrel" evidence="8">
    <location>
        <begin position="250"/>
        <end position="326"/>
    </location>
</feature>
<evidence type="ECO:0000313" key="10">
    <source>
        <dbReference type="EMBL" id="ACG80165.1"/>
    </source>
</evidence>
<dbReference type="EMBL" id="CP000748">
    <property type="protein sequence ID" value="ACG80165.1"/>
    <property type="molecule type" value="Genomic_DNA"/>
</dbReference>
<keyword evidence="4" id="KW-0406">Ion transport</keyword>
<dbReference type="eggNOG" id="COG0845">
    <property type="taxonomic scope" value="Bacteria"/>
</dbReference>
<evidence type="ECO:0000259" key="8">
    <source>
        <dbReference type="Pfam" id="PF25954"/>
    </source>
</evidence>
<dbReference type="KEGG" id="pzu:PHZ_p0222"/>
<feature type="domain" description="Heavy metal binding" evidence="5">
    <location>
        <begin position="51"/>
        <end position="77"/>
    </location>
</feature>
<feature type="domain" description="CusB-like three alpha-helical bundle" evidence="6">
    <location>
        <begin position="165"/>
        <end position="212"/>
    </location>
</feature>
<dbReference type="Proteomes" id="UP000001868">
    <property type="component" value="Plasmid pHLK1"/>
</dbReference>
<dbReference type="Pfam" id="PF25869">
    <property type="entry name" value="3HB_CusB"/>
    <property type="match status" value="1"/>
</dbReference>
<dbReference type="InterPro" id="IPR058792">
    <property type="entry name" value="Beta-barrel_RND_2"/>
</dbReference>
<dbReference type="GO" id="GO:0030288">
    <property type="term" value="C:outer membrane-bounded periplasmic space"/>
    <property type="evidence" value="ECO:0007669"/>
    <property type="project" value="TreeGrafter"/>
</dbReference>
<dbReference type="AlphaFoldDB" id="B4RIJ0"/>
<dbReference type="GO" id="GO:0022857">
    <property type="term" value="F:transmembrane transporter activity"/>
    <property type="evidence" value="ECO:0007669"/>
    <property type="project" value="InterPro"/>
</dbReference>
<evidence type="ECO:0000256" key="1">
    <source>
        <dbReference type="ARBA" id="ARBA00009477"/>
    </source>
</evidence>
<dbReference type="SUPFAM" id="SSF111369">
    <property type="entry name" value="HlyD-like secretion proteins"/>
    <property type="match status" value="1"/>
</dbReference>
<evidence type="ECO:0000256" key="3">
    <source>
        <dbReference type="ARBA" id="ARBA00022729"/>
    </source>
</evidence>
<dbReference type="Gene3D" id="2.40.50.320">
    <property type="entry name" value="Copper binding periplasmic protein CusF"/>
    <property type="match status" value="1"/>
</dbReference>
<dbReference type="FunFam" id="2.40.30.170:FF:000010">
    <property type="entry name" value="Efflux RND transporter periplasmic adaptor subunit"/>
    <property type="match status" value="1"/>
</dbReference>
<keyword evidence="3" id="KW-0732">Signal</keyword>
<proteinExistence type="inferred from homology"/>
<dbReference type="Pfam" id="PF25954">
    <property type="entry name" value="Beta-barrel_RND_2"/>
    <property type="match status" value="1"/>
</dbReference>
<evidence type="ECO:0000256" key="2">
    <source>
        <dbReference type="ARBA" id="ARBA00022448"/>
    </source>
</evidence>
<keyword evidence="11" id="KW-1185">Reference proteome</keyword>
<reference evidence="10 11" key="1">
    <citation type="journal article" date="2008" name="BMC Genomics">
        <title>Complete genome of Phenylobacterium zucineum - a novel facultative intracellular bacterium isolated from human erythroleukemia cell line K562.</title>
        <authorList>
            <person name="Luo Y."/>
            <person name="Xu X."/>
            <person name="Ding Z."/>
            <person name="Liu Z."/>
            <person name="Zhang B."/>
            <person name="Yan Z."/>
            <person name="Sun J."/>
            <person name="Hu S."/>
            <person name="Hu X."/>
        </authorList>
    </citation>
    <scope>NUCLEOTIDE SEQUENCE [LARGE SCALE GENOMIC DNA]</scope>
    <source>
        <strain evidence="11">HLK1</strain>
        <plasmid evidence="11">HLK1</plasmid>
        <plasmid evidence="11">Plasmid pHLK1</plasmid>
    </source>
</reference>
<dbReference type="Gene3D" id="2.40.30.170">
    <property type="match status" value="1"/>
</dbReference>
<evidence type="ECO:0000259" key="9">
    <source>
        <dbReference type="Pfam" id="PF25975"/>
    </source>
</evidence>
<dbReference type="GO" id="GO:0016020">
    <property type="term" value="C:membrane"/>
    <property type="evidence" value="ECO:0007669"/>
    <property type="project" value="InterPro"/>
</dbReference>
<geneLocation type="plasmid" evidence="11">
    <name>pHLK1</name>
</geneLocation>
<dbReference type="Gene3D" id="6.10.140.730">
    <property type="match status" value="1"/>
</dbReference>
<sequence length="492" mass="51267">MSAFNLSRNTRLGLIAGAIALAGGAAGFGLARLQAPASQPAQAESGRKILYWYDPMLPGERYPGPGKSSMGMELIPKYADEAGADAAAGVSIDPSRAQALGVRLATVERASIPGVLTTTGLIGFSERDITIVQARAAGFVQRVYARAPGDVVAAGAPLADLLVPEWAGAQGEFLAVQRAGDPVLVRAARQRLELLGMPPSLIATVERTGRVRNVITITTPTGGAIKTLGVRQGMSVTAGQTLAEVNGLARVWLNAAVPEAEASELRPGQLVSATLAAYPGETFRGRVSAILPEAQSESRTLAARIELPNPRGRLRPGMFATVRFDGPETPAMVVPTEALIRTGRRTLVMVARDGGRFTPAEVRTGREGAGKTEILAGLSVGEKVVASGQFLIDSEASLAGVEPRPAAPAPAQAHAAPVLHRSTGRVEQISPQAVTLSHAAIPSAGWPAMTMQFPLARPELAQGLRVGDRVAFGFEETPRGPVVRELGKADAQ</sequence>
<dbReference type="InterPro" id="IPR045800">
    <property type="entry name" value="HMBD"/>
</dbReference>
<keyword evidence="10" id="KW-0614">Plasmid</keyword>